<dbReference type="SUPFAM" id="SSF49344">
    <property type="entry name" value="CBD9-like"/>
    <property type="match status" value="1"/>
</dbReference>
<reference evidence="3 4" key="1">
    <citation type="submission" date="2016-08" db="EMBL/GenBank/DDBJ databases">
        <authorList>
            <person name="Seilhamer J.J."/>
        </authorList>
    </citation>
    <scope>NUCLEOTIDE SEQUENCE [LARGE SCALE GENOMIC DNA]</scope>
    <source>
        <strain evidence="3 4">KCTC 42603</strain>
    </source>
</reference>
<feature type="chain" id="PRO_5009209535" evidence="1">
    <location>
        <begin position="23"/>
        <end position="247"/>
    </location>
</feature>
<feature type="domain" description="Carbohydrate-binding" evidence="2">
    <location>
        <begin position="35"/>
        <end position="246"/>
    </location>
</feature>
<accession>A0A1E7Z9H3</accession>
<dbReference type="AlphaFoldDB" id="A0A1E7Z9H3"/>
<keyword evidence="1" id="KW-0732">Signal</keyword>
<dbReference type="GO" id="GO:0030246">
    <property type="term" value="F:carbohydrate binding"/>
    <property type="evidence" value="ECO:0007669"/>
    <property type="project" value="InterPro"/>
</dbReference>
<evidence type="ECO:0000259" key="2">
    <source>
        <dbReference type="Pfam" id="PF06452"/>
    </source>
</evidence>
<dbReference type="RefSeq" id="WP_070125817.1">
    <property type="nucleotide sequence ID" value="NZ_MDHN01000029.1"/>
</dbReference>
<evidence type="ECO:0000256" key="1">
    <source>
        <dbReference type="SAM" id="SignalP"/>
    </source>
</evidence>
<dbReference type="Gene3D" id="2.60.40.1190">
    <property type="match status" value="1"/>
</dbReference>
<dbReference type="OrthoDB" id="9786766at2"/>
<feature type="signal peptide" evidence="1">
    <location>
        <begin position="1"/>
        <end position="22"/>
    </location>
</feature>
<gene>
    <name evidence="3" type="ORF">BFC18_13385</name>
</gene>
<dbReference type="STRING" id="1656094.BFC18_13385"/>
<dbReference type="GO" id="GO:0004553">
    <property type="term" value="F:hydrolase activity, hydrolyzing O-glycosyl compounds"/>
    <property type="evidence" value="ECO:0007669"/>
    <property type="project" value="InterPro"/>
</dbReference>
<dbReference type="Pfam" id="PF06452">
    <property type="entry name" value="CBM9_1"/>
    <property type="match status" value="1"/>
</dbReference>
<organism evidence="3 4">
    <name type="scientific">Alteromonas confluentis</name>
    <dbReference type="NCBI Taxonomy" id="1656094"/>
    <lineage>
        <taxon>Bacteria</taxon>
        <taxon>Pseudomonadati</taxon>
        <taxon>Pseudomonadota</taxon>
        <taxon>Gammaproteobacteria</taxon>
        <taxon>Alteromonadales</taxon>
        <taxon>Alteromonadaceae</taxon>
        <taxon>Alteromonas/Salinimonas group</taxon>
        <taxon>Alteromonas</taxon>
    </lineage>
</organism>
<dbReference type="EMBL" id="MDHN01000029">
    <property type="protein sequence ID" value="OFC70175.1"/>
    <property type="molecule type" value="Genomic_DNA"/>
</dbReference>
<dbReference type="Proteomes" id="UP000175691">
    <property type="component" value="Unassembled WGS sequence"/>
</dbReference>
<name>A0A1E7Z9H3_9ALTE</name>
<evidence type="ECO:0000313" key="4">
    <source>
        <dbReference type="Proteomes" id="UP000175691"/>
    </source>
</evidence>
<sequence>MKTNLFALSALGLSLLSPVALAMDASFAKDGVVVNGAADDAVWETAQWYPLEHLMVGTMPSKEDFSGRFKLAWDEGKLYLLVEMLDDVLIDTHPDPKDKYWDDDALEVFIDEDASGGNHQYSYNAFAYHIALDGNAADFGDKGDNDGVVLLNDHVTSVLHRAEAAPYTITWEVAIDIYDDSFTTAKPGKPVTLSEGKVMGFMLAYCDNDGSPEREHFVGSHEITPVDGSKNLGYIDASVFGKITLTK</sequence>
<keyword evidence="4" id="KW-1185">Reference proteome</keyword>
<comment type="caution">
    <text evidence="3">The sequence shown here is derived from an EMBL/GenBank/DDBJ whole genome shotgun (WGS) entry which is preliminary data.</text>
</comment>
<proteinExistence type="predicted"/>
<protein>
    <submittedName>
        <fullName evidence="3">Sugar-binding protein</fullName>
    </submittedName>
</protein>
<dbReference type="GO" id="GO:0016052">
    <property type="term" value="P:carbohydrate catabolic process"/>
    <property type="evidence" value="ECO:0007669"/>
    <property type="project" value="InterPro"/>
</dbReference>
<dbReference type="CDD" id="cd00241">
    <property type="entry name" value="DOMON_like"/>
    <property type="match status" value="1"/>
</dbReference>
<dbReference type="InterPro" id="IPR010502">
    <property type="entry name" value="Carb-bd_dom_fam9"/>
</dbReference>
<evidence type="ECO:0000313" key="3">
    <source>
        <dbReference type="EMBL" id="OFC70175.1"/>
    </source>
</evidence>